<gene>
    <name evidence="1" type="ORF">OSB04_028101</name>
</gene>
<keyword evidence="2" id="KW-1185">Reference proteome</keyword>
<comment type="caution">
    <text evidence="1">The sequence shown here is derived from an EMBL/GenBank/DDBJ whole genome shotgun (WGS) entry which is preliminary data.</text>
</comment>
<organism evidence="1 2">
    <name type="scientific">Centaurea solstitialis</name>
    <name type="common">yellow star-thistle</name>
    <dbReference type="NCBI Taxonomy" id="347529"/>
    <lineage>
        <taxon>Eukaryota</taxon>
        <taxon>Viridiplantae</taxon>
        <taxon>Streptophyta</taxon>
        <taxon>Embryophyta</taxon>
        <taxon>Tracheophyta</taxon>
        <taxon>Spermatophyta</taxon>
        <taxon>Magnoliopsida</taxon>
        <taxon>eudicotyledons</taxon>
        <taxon>Gunneridae</taxon>
        <taxon>Pentapetalae</taxon>
        <taxon>asterids</taxon>
        <taxon>campanulids</taxon>
        <taxon>Asterales</taxon>
        <taxon>Asteraceae</taxon>
        <taxon>Carduoideae</taxon>
        <taxon>Cardueae</taxon>
        <taxon>Centaureinae</taxon>
        <taxon>Centaurea</taxon>
    </lineage>
</organism>
<name>A0AA38W7E5_9ASTR</name>
<dbReference type="AlphaFoldDB" id="A0AA38W7E5"/>
<accession>A0AA38W7E5</accession>
<dbReference type="Proteomes" id="UP001172457">
    <property type="component" value="Chromosome 7"/>
</dbReference>
<sequence>MDIVKRHAKIPRLKIWIQMKHPPPKGFVEKIVDLMIAIRDVALYIVTVLYPWFVCGVDVTSPVHVLRNGESH</sequence>
<proteinExistence type="predicted"/>
<protein>
    <submittedName>
        <fullName evidence="1">Uncharacterized protein</fullName>
    </submittedName>
</protein>
<dbReference type="EMBL" id="JARYMX010000007">
    <property type="protein sequence ID" value="KAJ9541595.1"/>
    <property type="molecule type" value="Genomic_DNA"/>
</dbReference>
<reference evidence="1" key="1">
    <citation type="submission" date="2023-03" db="EMBL/GenBank/DDBJ databases">
        <title>Chromosome-scale reference genome and RAD-based genetic map of yellow starthistle (Centaurea solstitialis) reveal putative structural variation and QTLs associated with invader traits.</title>
        <authorList>
            <person name="Reatini B."/>
            <person name="Cang F.A."/>
            <person name="Jiang Q."/>
            <person name="Mckibben M.T.W."/>
            <person name="Barker M.S."/>
            <person name="Rieseberg L.H."/>
            <person name="Dlugosch K.M."/>
        </authorList>
    </citation>
    <scope>NUCLEOTIDE SEQUENCE</scope>
    <source>
        <strain evidence="1">CAN-66</strain>
        <tissue evidence="1">Leaf</tissue>
    </source>
</reference>
<evidence type="ECO:0000313" key="1">
    <source>
        <dbReference type="EMBL" id="KAJ9541595.1"/>
    </source>
</evidence>
<evidence type="ECO:0000313" key="2">
    <source>
        <dbReference type="Proteomes" id="UP001172457"/>
    </source>
</evidence>